<keyword evidence="1" id="KW-0853">WD repeat</keyword>
<feature type="region of interest" description="Disordered" evidence="4">
    <location>
        <begin position="788"/>
        <end position="817"/>
    </location>
</feature>
<accession>N1Q2A9</accession>
<dbReference type="eggNOG" id="ENOG502RZHE">
    <property type="taxonomic scope" value="Eukaryota"/>
</dbReference>
<dbReference type="PANTHER" id="PTHR19857">
    <property type="entry name" value="MITOCHONDRIAL DIVISION PROTEIN 1-RELATED"/>
    <property type="match status" value="1"/>
</dbReference>
<reference evidence="6" key="1">
    <citation type="journal article" date="2012" name="PLoS Genet.">
        <title>The genomes of the fungal plant pathogens Cladosporium fulvum and Dothistroma septosporum reveal adaptation to different hosts and lifestyles but also signatures of common ancestry.</title>
        <authorList>
            <person name="de Wit P.J.G.M."/>
            <person name="van der Burgt A."/>
            <person name="Oekmen B."/>
            <person name="Stergiopoulos I."/>
            <person name="Abd-Elsalam K.A."/>
            <person name="Aerts A.L."/>
            <person name="Bahkali A.H."/>
            <person name="Beenen H.G."/>
            <person name="Chettri P."/>
            <person name="Cox M.P."/>
            <person name="Datema E."/>
            <person name="de Vries R.P."/>
            <person name="Dhillon B."/>
            <person name="Ganley A.R."/>
            <person name="Griffiths S.A."/>
            <person name="Guo Y."/>
            <person name="Hamelin R.C."/>
            <person name="Henrissat B."/>
            <person name="Kabir M.S."/>
            <person name="Jashni M.K."/>
            <person name="Kema G."/>
            <person name="Klaubauf S."/>
            <person name="Lapidus A."/>
            <person name="Levasseur A."/>
            <person name="Lindquist E."/>
            <person name="Mehrabi R."/>
            <person name="Ohm R.A."/>
            <person name="Owen T.J."/>
            <person name="Salamov A."/>
            <person name="Schwelm A."/>
            <person name="Schijlen E."/>
            <person name="Sun H."/>
            <person name="van den Burg H.A."/>
            <person name="van Ham R.C.H.J."/>
            <person name="Zhang S."/>
            <person name="Goodwin S.B."/>
            <person name="Grigoriev I.V."/>
            <person name="Collemare J."/>
            <person name="Bradshaw R.E."/>
        </authorList>
    </citation>
    <scope>NUCLEOTIDE SEQUENCE [LARGE SCALE GENOMIC DNA]</scope>
    <source>
        <strain evidence="6">NZE10 / CBS 128990</strain>
    </source>
</reference>
<gene>
    <name evidence="5" type="ORF">DOTSEDRAFT_20297</name>
</gene>
<dbReference type="SMART" id="SM00320">
    <property type="entry name" value="WD40"/>
    <property type="match status" value="6"/>
</dbReference>
<dbReference type="PANTHER" id="PTHR19857:SF8">
    <property type="entry name" value="ANGIO-ASSOCIATED MIGRATORY CELL PROTEIN"/>
    <property type="match status" value="1"/>
</dbReference>
<keyword evidence="2" id="KW-0677">Repeat</keyword>
<feature type="compositionally biased region" description="Polar residues" evidence="4">
    <location>
        <begin position="738"/>
        <end position="747"/>
    </location>
</feature>
<organism evidence="5 6">
    <name type="scientific">Dothistroma septosporum (strain NZE10 / CBS 128990)</name>
    <name type="common">Red band needle blight fungus</name>
    <name type="synonym">Mycosphaerella pini</name>
    <dbReference type="NCBI Taxonomy" id="675120"/>
    <lineage>
        <taxon>Eukaryota</taxon>
        <taxon>Fungi</taxon>
        <taxon>Dikarya</taxon>
        <taxon>Ascomycota</taxon>
        <taxon>Pezizomycotina</taxon>
        <taxon>Dothideomycetes</taxon>
        <taxon>Dothideomycetidae</taxon>
        <taxon>Mycosphaerellales</taxon>
        <taxon>Mycosphaerellaceae</taxon>
        <taxon>Dothistroma</taxon>
    </lineage>
</organism>
<feature type="region of interest" description="Disordered" evidence="4">
    <location>
        <begin position="556"/>
        <end position="617"/>
    </location>
</feature>
<dbReference type="EMBL" id="KB446535">
    <property type="protein sequence ID" value="EME49891.1"/>
    <property type="molecule type" value="Genomic_DNA"/>
</dbReference>
<protein>
    <submittedName>
        <fullName evidence="5">Uncharacterized protein</fullName>
    </submittedName>
</protein>
<feature type="coiled-coil region" evidence="3">
    <location>
        <begin position="882"/>
        <end position="909"/>
    </location>
</feature>
<feature type="region of interest" description="Disordered" evidence="4">
    <location>
        <begin position="503"/>
        <end position="536"/>
    </location>
</feature>
<dbReference type="OrthoDB" id="5362656at2759"/>
<evidence type="ECO:0000256" key="4">
    <source>
        <dbReference type="SAM" id="MobiDB-lite"/>
    </source>
</evidence>
<sequence length="922" mass="99733">MPATRQPAQDSPTSNTRSAQQEFIFPENSHLLITTPRHIFAWDDSGIHTIFHSKAGGIVAAREAKDGSGVLAVASNNVVVMHDTRRGKDESWGLTAPREEVRHLEYSPDAKSLFLSTTSDGAIQHYSTEKQRLLDPAQKHHAAPLALAISPTGHLLLSASQDPPTVFLKSLAHDTSPLVIQPQASDAAVCCAAFHPERPNVFLLAFRDGTVAAYDATKMPRHNRGTYANQQSVNDGEIAHVQRVHRTSAGDAVAAPIAGVAFLPGYKTRVVTAGRDGRCKLVDLAKGGETMRTWHTKAPLTSIAVWSLKGKAQSSSVREALSKHRRNRSSGSHTIGGPTSTNSIIAVSRLDGKLQLYDSVGLLRAQRAISSLEEPILSLEWAKGAAPASHFSGAIQRHFSDAESVPSILNAKQRVVSSPPRIVTQQSACKESTPTKSGLGLPLELKNKATSRQFTVHPDEEAQGTVRRIPSYQGQRVGPTHVGDYQDLFSPIKTSKVIDQSSAKRLVSSSPRRRPRVSSRTFIKDGAAEESAAAAGPPVGTIVVSLSPRIATTASECVPHEDERMSSMKPKQPVDSQASLPRKAKRRITFQPSGDGSTWSIDSASLGPSDPNAGGLADLRKLHKTGLCDQKHGTLSSYATVRRNKPVAGSEGSSAHTSQPASRFPPHKDPTDSIHVHDPYTWPTDSAADSLSNDIWFTSDSDDDTSHKGRRRMRPSVRSTARQSSRPRVHIKGMISTRLPTEPSQNLGKLPARDGYTDEDGDRYLTAQSHLSPVAQLSSVSADVRNLFPRTSSLSPNQRKRTARRDHARSPQQRPATLTEVAVNTAIGKPSRSPWDKVKVSKRLAGKQSSPARKQGGVPVYEDLYTMAGALPRSEVQGCATCPETNARLRDLEGEMAQLRGEVLAIKAVMRRNGLPLPACLR</sequence>
<dbReference type="AlphaFoldDB" id="N1Q2A9"/>
<keyword evidence="6" id="KW-1185">Reference proteome</keyword>
<evidence type="ECO:0000256" key="1">
    <source>
        <dbReference type="ARBA" id="ARBA00022574"/>
    </source>
</evidence>
<feature type="compositionally biased region" description="Polar residues" evidence="4">
    <location>
        <begin position="651"/>
        <end position="661"/>
    </location>
</feature>
<dbReference type="Proteomes" id="UP000016933">
    <property type="component" value="Unassembled WGS sequence"/>
</dbReference>
<keyword evidence="3" id="KW-0175">Coiled coil</keyword>
<feature type="compositionally biased region" description="Basic residues" evidence="4">
    <location>
        <begin position="798"/>
        <end position="807"/>
    </location>
</feature>
<name>N1Q2A9_DOTSN</name>
<dbReference type="InterPro" id="IPR001680">
    <property type="entry name" value="WD40_rpt"/>
</dbReference>
<proteinExistence type="predicted"/>
<dbReference type="STRING" id="675120.N1Q2A9"/>
<dbReference type="OMA" id="WHAKAPL"/>
<feature type="region of interest" description="Disordered" evidence="4">
    <location>
        <begin position="698"/>
        <end position="761"/>
    </location>
</feature>
<dbReference type="HOGENOM" id="CLU_013926_0_0_1"/>
<dbReference type="InterPro" id="IPR051179">
    <property type="entry name" value="WD_repeat_multifunction"/>
</dbReference>
<dbReference type="SUPFAM" id="SSF50978">
    <property type="entry name" value="WD40 repeat-like"/>
    <property type="match status" value="1"/>
</dbReference>
<feature type="compositionally biased region" description="Polar residues" evidence="4">
    <location>
        <begin position="329"/>
        <end position="338"/>
    </location>
</feature>
<evidence type="ECO:0000256" key="3">
    <source>
        <dbReference type="SAM" id="Coils"/>
    </source>
</evidence>
<feature type="region of interest" description="Disordered" evidence="4">
    <location>
        <begin position="637"/>
        <end position="681"/>
    </location>
</feature>
<dbReference type="InterPro" id="IPR015943">
    <property type="entry name" value="WD40/YVTN_repeat-like_dom_sf"/>
</dbReference>
<evidence type="ECO:0000313" key="6">
    <source>
        <dbReference type="Proteomes" id="UP000016933"/>
    </source>
</evidence>
<feature type="compositionally biased region" description="Basic and acidic residues" evidence="4">
    <location>
        <begin position="666"/>
        <end position="678"/>
    </location>
</feature>
<dbReference type="Gene3D" id="2.130.10.10">
    <property type="entry name" value="YVTN repeat-like/Quinoprotein amine dehydrogenase"/>
    <property type="match status" value="2"/>
</dbReference>
<feature type="region of interest" description="Disordered" evidence="4">
    <location>
        <begin position="316"/>
        <end position="338"/>
    </location>
</feature>
<evidence type="ECO:0000256" key="2">
    <source>
        <dbReference type="ARBA" id="ARBA00022737"/>
    </source>
</evidence>
<evidence type="ECO:0000313" key="5">
    <source>
        <dbReference type="EMBL" id="EME49891.1"/>
    </source>
</evidence>
<dbReference type="InterPro" id="IPR036322">
    <property type="entry name" value="WD40_repeat_dom_sf"/>
</dbReference>
<feature type="compositionally biased region" description="Polar residues" evidence="4">
    <location>
        <begin position="590"/>
        <end position="603"/>
    </location>
</feature>
<reference evidence="5 6" key="2">
    <citation type="journal article" date="2012" name="PLoS Pathog.">
        <title>Diverse lifestyles and strategies of plant pathogenesis encoded in the genomes of eighteen Dothideomycetes fungi.</title>
        <authorList>
            <person name="Ohm R.A."/>
            <person name="Feau N."/>
            <person name="Henrissat B."/>
            <person name="Schoch C.L."/>
            <person name="Horwitz B.A."/>
            <person name="Barry K.W."/>
            <person name="Condon B.J."/>
            <person name="Copeland A.C."/>
            <person name="Dhillon B."/>
            <person name="Glaser F."/>
            <person name="Hesse C.N."/>
            <person name="Kosti I."/>
            <person name="LaButti K."/>
            <person name="Lindquist E.A."/>
            <person name="Lucas S."/>
            <person name="Salamov A.A."/>
            <person name="Bradshaw R.E."/>
            <person name="Ciuffetti L."/>
            <person name="Hamelin R.C."/>
            <person name="Kema G.H.J."/>
            <person name="Lawrence C."/>
            <person name="Scott J.A."/>
            <person name="Spatafora J.W."/>
            <person name="Turgeon B.G."/>
            <person name="de Wit P.J.G.M."/>
            <person name="Zhong S."/>
            <person name="Goodwin S.B."/>
            <person name="Grigoriev I.V."/>
        </authorList>
    </citation>
    <scope>NUCLEOTIDE SEQUENCE [LARGE SCALE GENOMIC DNA]</scope>
    <source>
        <strain evidence="6">NZE10 / CBS 128990</strain>
    </source>
</reference>